<comment type="caution">
    <text evidence="1">The sequence shown here is derived from an EMBL/GenBank/DDBJ whole genome shotgun (WGS) entry which is preliminary data.</text>
</comment>
<name>A0ACB8YVR9_CICIN</name>
<reference evidence="2" key="1">
    <citation type="journal article" date="2022" name="Mol. Ecol. Resour.">
        <title>The genomes of chicory, endive, great burdock and yacon provide insights into Asteraceae palaeo-polyploidization history and plant inulin production.</title>
        <authorList>
            <person name="Fan W."/>
            <person name="Wang S."/>
            <person name="Wang H."/>
            <person name="Wang A."/>
            <person name="Jiang F."/>
            <person name="Liu H."/>
            <person name="Zhao H."/>
            <person name="Xu D."/>
            <person name="Zhang Y."/>
        </authorList>
    </citation>
    <scope>NUCLEOTIDE SEQUENCE [LARGE SCALE GENOMIC DNA]</scope>
    <source>
        <strain evidence="2">cv. Punajuju</strain>
    </source>
</reference>
<protein>
    <submittedName>
        <fullName evidence="1">Uncharacterized protein</fullName>
    </submittedName>
</protein>
<sequence>MFRWKKNTVNETTQEPSSPKVMCISQVRVKRSKKIKNTTASTTCALDLIEATYEREVNLGEVLVIDKEGNGGIEAINSESD</sequence>
<dbReference type="Proteomes" id="UP001055811">
    <property type="component" value="Linkage Group LG09"/>
</dbReference>
<evidence type="ECO:0000313" key="1">
    <source>
        <dbReference type="EMBL" id="KAI3689627.1"/>
    </source>
</evidence>
<dbReference type="EMBL" id="CM042017">
    <property type="protein sequence ID" value="KAI3689627.1"/>
    <property type="molecule type" value="Genomic_DNA"/>
</dbReference>
<organism evidence="1 2">
    <name type="scientific">Cichorium intybus</name>
    <name type="common">Chicory</name>
    <dbReference type="NCBI Taxonomy" id="13427"/>
    <lineage>
        <taxon>Eukaryota</taxon>
        <taxon>Viridiplantae</taxon>
        <taxon>Streptophyta</taxon>
        <taxon>Embryophyta</taxon>
        <taxon>Tracheophyta</taxon>
        <taxon>Spermatophyta</taxon>
        <taxon>Magnoliopsida</taxon>
        <taxon>eudicotyledons</taxon>
        <taxon>Gunneridae</taxon>
        <taxon>Pentapetalae</taxon>
        <taxon>asterids</taxon>
        <taxon>campanulids</taxon>
        <taxon>Asterales</taxon>
        <taxon>Asteraceae</taxon>
        <taxon>Cichorioideae</taxon>
        <taxon>Cichorieae</taxon>
        <taxon>Cichoriinae</taxon>
        <taxon>Cichorium</taxon>
    </lineage>
</organism>
<gene>
    <name evidence="1" type="ORF">L2E82_47590</name>
</gene>
<reference evidence="1 2" key="2">
    <citation type="journal article" date="2022" name="Mol. Ecol. Resour.">
        <title>The genomes of chicory, endive, great burdock and yacon provide insights into Asteraceae paleo-polyploidization history and plant inulin production.</title>
        <authorList>
            <person name="Fan W."/>
            <person name="Wang S."/>
            <person name="Wang H."/>
            <person name="Wang A."/>
            <person name="Jiang F."/>
            <person name="Liu H."/>
            <person name="Zhao H."/>
            <person name="Xu D."/>
            <person name="Zhang Y."/>
        </authorList>
    </citation>
    <scope>NUCLEOTIDE SEQUENCE [LARGE SCALE GENOMIC DNA]</scope>
    <source>
        <strain evidence="2">cv. Punajuju</strain>
        <tissue evidence="1">Leaves</tissue>
    </source>
</reference>
<proteinExistence type="predicted"/>
<accession>A0ACB8YVR9</accession>
<evidence type="ECO:0000313" key="2">
    <source>
        <dbReference type="Proteomes" id="UP001055811"/>
    </source>
</evidence>
<keyword evidence="2" id="KW-1185">Reference proteome</keyword>